<dbReference type="EMBL" id="JAXCGZ010018955">
    <property type="protein sequence ID" value="KAK7067014.1"/>
    <property type="molecule type" value="Genomic_DNA"/>
</dbReference>
<feature type="compositionally biased region" description="Low complexity" evidence="1">
    <location>
        <begin position="12"/>
        <end position="24"/>
    </location>
</feature>
<protein>
    <submittedName>
        <fullName evidence="2">Uncharacterized protein</fullName>
    </submittedName>
</protein>
<gene>
    <name evidence="2" type="ORF">SK128_016634</name>
</gene>
<feature type="non-terminal residue" evidence="2">
    <location>
        <position position="1"/>
    </location>
</feature>
<proteinExistence type="predicted"/>
<reference evidence="2 3" key="1">
    <citation type="submission" date="2023-11" db="EMBL/GenBank/DDBJ databases">
        <title>Halocaridina rubra genome assembly.</title>
        <authorList>
            <person name="Smith C."/>
        </authorList>
    </citation>
    <scope>NUCLEOTIDE SEQUENCE [LARGE SCALE GENOMIC DNA]</scope>
    <source>
        <strain evidence="2">EP-1</strain>
        <tissue evidence="2">Whole</tissue>
    </source>
</reference>
<evidence type="ECO:0000313" key="3">
    <source>
        <dbReference type="Proteomes" id="UP001381693"/>
    </source>
</evidence>
<evidence type="ECO:0000313" key="2">
    <source>
        <dbReference type="EMBL" id="KAK7067014.1"/>
    </source>
</evidence>
<organism evidence="2 3">
    <name type="scientific">Halocaridina rubra</name>
    <name type="common">Hawaiian red shrimp</name>
    <dbReference type="NCBI Taxonomy" id="373956"/>
    <lineage>
        <taxon>Eukaryota</taxon>
        <taxon>Metazoa</taxon>
        <taxon>Ecdysozoa</taxon>
        <taxon>Arthropoda</taxon>
        <taxon>Crustacea</taxon>
        <taxon>Multicrustacea</taxon>
        <taxon>Malacostraca</taxon>
        <taxon>Eumalacostraca</taxon>
        <taxon>Eucarida</taxon>
        <taxon>Decapoda</taxon>
        <taxon>Pleocyemata</taxon>
        <taxon>Caridea</taxon>
        <taxon>Atyoidea</taxon>
        <taxon>Atyidae</taxon>
        <taxon>Halocaridina</taxon>
    </lineage>
</organism>
<feature type="region of interest" description="Disordered" evidence="1">
    <location>
        <begin position="1"/>
        <end position="72"/>
    </location>
</feature>
<comment type="caution">
    <text evidence="2">The sequence shown here is derived from an EMBL/GenBank/DDBJ whole genome shotgun (WGS) entry which is preliminary data.</text>
</comment>
<dbReference type="Proteomes" id="UP001381693">
    <property type="component" value="Unassembled WGS sequence"/>
</dbReference>
<accession>A0AAN8ZXG6</accession>
<evidence type="ECO:0000256" key="1">
    <source>
        <dbReference type="SAM" id="MobiDB-lite"/>
    </source>
</evidence>
<sequence>RDAREMNSVATSPPSSSPSSSSSSFPEGSHSGRSPEYPDGDSYSRRWRRLRSPAPTSAPSSSPPEEQHPPGR</sequence>
<dbReference type="AlphaFoldDB" id="A0AAN8ZXG6"/>
<name>A0AAN8ZXG6_HALRR</name>
<keyword evidence="3" id="KW-1185">Reference proteome</keyword>
<feature type="compositionally biased region" description="Low complexity" evidence="1">
    <location>
        <begin position="52"/>
        <end position="64"/>
    </location>
</feature>